<accession>A0ABU1N6I3</accession>
<proteinExistence type="predicted"/>
<dbReference type="EMBL" id="JAVDRL010000013">
    <property type="protein sequence ID" value="MDR6533666.1"/>
    <property type="molecule type" value="Genomic_DNA"/>
</dbReference>
<evidence type="ECO:0000313" key="2">
    <source>
        <dbReference type="Proteomes" id="UP001262754"/>
    </source>
</evidence>
<gene>
    <name evidence="1" type="ORF">J2800_004432</name>
</gene>
<protein>
    <recommendedName>
        <fullName evidence="3">Outer membrane lipoprotein-sorting protein</fullName>
    </recommendedName>
</protein>
<evidence type="ECO:0000313" key="1">
    <source>
        <dbReference type="EMBL" id="MDR6533666.1"/>
    </source>
</evidence>
<organism evidence="1 2">
    <name type="scientific">Caulobacter rhizosphaerae</name>
    <dbReference type="NCBI Taxonomy" id="2010972"/>
    <lineage>
        <taxon>Bacteria</taxon>
        <taxon>Pseudomonadati</taxon>
        <taxon>Pseudomonadota</taxon>
        <taxon>Alphaproteobacteria</taxon>
        <taxon>Caulobacterales</taxon>
        <taxon>Caulobacteraceae</taxon>
        <taxon>Caulobacter</taxon>
    </lineage>
</organism>
<dbReference type="Proteomes" id="UP001262754">
    <property type="component" value="Unassembled WGS sequence"/>
</dbReference>
<evidence type="ECO:0008006" key="3">
    <source>
        <dbReference type="Google" id="ProtNLM"/>
    </source>
</evidence>
<name>A0ABU1N6I3_9CAUL</name>
<sequence length="254" mass="27706">MIGGLLAASLLATSSGQVLDAAALRDAMETARETPTAESLAGRRFQIAIPFVDERKRTMKVLQSPARWRYDYSRGELTVMIGLGQISAENYSGFEQQGLPNLPRLQTAFFDGSELRSPTTVETSKGTVKRQEVGVQSTITNYGLAIPYADGETALPPRFQPFMAYKVRMNQQAYHRLVRGMKLVLNGQLTTLGQRPEVFCGEYDGRLAAPDTHIDDTVYTLVKARQCFATARVDAISVVGGGDVVLAAWGPGAR</sequence>
<reference evidence="1 2" key="1">
    <citation type="submission" date="2023-07" db="EMBL/GenBank/DDBJ databases">
        <title>Sorghum-associated microbial communities from plants grown in Nebraska, USA.</title>
        <authorList>
            <person name="Schachtman D."/>
        </authorList>
    </citation>
    <scope>NUCLEOTIDE SEQUENCE [LARGE SCALE GENOMIC DNA]</scope>
    <source>
        <strain evidence="1 2">DS2154</strain>
    </source>
</reference>
<keyword evidence="2" id="KW-1185">Reference proteome</keyword>
<comment type="caution">
    <text evidence="1">The sequence shown here is derived from an EMBL/GenBank/DDBJ whole genome shotgun (WGS) entry which is preliminary data.</text>
</comment>
<dbReference type="RefSeq" id="WP_056760772.1">
    <property type="nucleotide sequence ID" value="NZ_BMLD01000014.1"/>
</dbReference>